<protein>
    <submittedName>
        <fullName evidence="1">Uncharacterized protein</fullName>
    </submittedName>
</protein>
<accession>A0A084E4X4</accession>
<gene>
    <name evidence="1" type="ORF">CP98_05031</name>
    <name evidence="2" type="ORF">DAH51_21220</name>
</gene>
<evidence type="ECO:0000313" key="4">
    <source>
        <dbReference type="Proteomes" id="UP000287401"/>
    </source>
</evidence>
<evidence type="ECO:0000313" key="1">
    <source>
        <dbReference type="EMBL" id="KEZ13016.1"/>
    </source>
</evidence>
<reference evidence="2 4" key="2">
    <citation type="submission" date="2018-07" db="EMBL/GenBank/DDBJ databases">
        <title>Genomic and Epidemiologic Investigation of an Indolent Hospital Outbreak.</title>
        <authorList>
            <person name="Johnson R.C."/>
            <person name="Deming C."/>
            <person name="Conlan S."/>
            <person name="Zellmer C.J."/>
            <person name="Michelin A.V."/>
            <person name="Lee-Lin S."/>
            <person name="Thomas P.J."/>
            <person name="Park M."/>
            <person name="Weingarten R.A."/>
            <person name="Less J."/>
            <person name="Dekker J.P."/>
            <person name="Frank K.M."/>
            <person name="Musser K.A."/>
            <person name="Mcquiston J.R."/>
            <person name="Henderson D.K."/>
            <person name="Lau A.F."/>
            <person name="Palmore T.N."/>
            <person name="Segre J.A."/>
        </authorList>
    </citation>
    <scope>NUCLEOTIDE SEQUENCE [LARGE SCALE GENOMIC DNA]</scope>
    <source>
        <strain evidence="2 4">SK-NIH.Env6_1116</strain>
    </source>
</reference>
<name>A0A084E4X4_SPHYA</name>
<evidence type="ECO:0000313" key="2">
    <source>
        <dbReference type="EMBL" id="RSU52484.1"/>
    </source>
</evidence>
<dbReference type="PATRIC" id="fig|13690.10.peg.5201"/>
<organism evidence="1 3">
    <name type="scientific">Sphingobium yanoikuyae</name>
    <name type="common">Sphingomonas yanoikuyae</name>
    <dbReference type="NCBI Taxonomy" id="13690"/>
    <lineage>
        <taxon>Bacteria</taxon>
        <taxon>Pseudomonadati</taxon>
        <taxon>Pseudomonadota</taxon>
        <taxon>Alphaproteobacteria</taxon>
        <taxon>Sphingomonadales</taxon>
        <taxon>Sphingomonadaceae</taxon>
        <taxon>Sphingobium</taxon>
    </lineage>
</organism>
<proteinExistence type="predicted"/>
<dbReference type="AlphaFoldDB" id="A0A084E4X4"/>
<dbReference type="Proteomes" id="UP000287401">
    <property type="component" value="Unassembled WGS sequence"/>
</dbReference>
<dbReference type="EMBL" id="QRAL01000033">
    <property type="protein sequence ID" value="RSU52484.1"/>
    <property type="molecule type" value="Genomic_DNA"/>
</dbReference>
<evidence type="ECO:0000313" key="3">
    <source>
        <dbReference type="Proteomes" id="UP000028534"/>
    </source>
</evidence>
<comment type="caution">
    <text evidence="1">The sequence shown here is derived from an EMBL/GenBank/DDBJ whole genome shotgun (WGS) entry which is preliminary data.</text>
</comment>
<dbReference type="EMBL" id="JGVR01000060">
    <property type="protein sequence ID" value="KEZ13016.1"/>
    <property type="molecule type" value="Genomic_DNA"/>
</dbReference>
<reference evidence="1 3" key="1">
    <citation type="submission" date="2014-03" db="EMBL/GenBank/DDBJ databases">
        <title>Genome sequence of Sphingobium yanoikuyae B1.</title>
        <authorList>
            <person name="Gan H.M."/>
            <person name="Gan H.Y."/>
            <person name="Savka M.A."/>
        </authorList>
    </citation>
    <scope>NUCLEOTIDE SEQUENCE [LARGE SCALE GENOMIC DNA]</scope>
    <source>
        <strain evidence="1 3">B1</strain>
    </source>
</reference>
<sequence length="128" mass="13695">MVKASPFVQHGGCQFGNGNNVIHGGFLTSVNCPRTTMLAVKAFHILIGPTEAVLKADLCFDCFAQGSFGYLCPITYEVVVALEIMLECPLHIVEIFDGSVAMVQAVAEAVGQTVGCCFSRGWIGFLTF</sequence>
<dbReference type="Proteomes" id="UP000028534">
    <property type="component" value="Unassembled WGS sequence"/>
</dbReference>